<keyword evidence="1" id="KW-0378">Hydrolase</keyword>
<dbReference type="InterPro" id="IPR050272">
    <property type="entry name" value="Isochorismatase-like_hydrls"/>
</dbReference>
<proteinExistence type="predicted"/>
<dbReference type="SUPFAM" id="SSF52499">
    <property type="entry name" value="Isochorismatase-like hydrolases"/>
    <property type="match status" value="1"/>
</dbReference>
<accession>A0A381RYL9</accession>
<evidence type="ECO:0000259" key="2">
    <source>
        <dbReference type="Pfam" id="PF00857"/>
    </source>
</evidence>
<name>A0A381RYL9_9ZZZZ</name>
<dbReference type="Pfam" id="PF00857">
    <property type="entry name" value="Isochorismatase"/>
    <property type="match status" value="1"/>
</dbReference>
<evidence type="ECO:0000256" key="1">
    <source>
        <dbReference type="ARBA" id="ARBA00022801"/>
    </source>
</evidence>
<organism evidence="3">
    <name type="scientific">marine metagenome</name>
    <dbReference type="NCBI Taxonomy" id="408172"/>
    <lineage>
        <taxon>unclassified sequences</taxon>
        <taxon>metagenomes</taxon>
        <taxon>ecological metagenomes</taxon>
    </lineage>
</organism>
<gene>
    <name evidence="3" type="ORF">METZ01_LOCUS49796</name>
</gene>
<dbReference type="Gene3D" id="3.40.50.850">
    <property type="entry name" value="Isochorismatase-like"/>
    <property type="match status" value="1"/>
</dbReference>
<dbReference type="PANTHER" id="PTHR43540:SF1">
    <property type="entry name" value="ISOCHORISMATASE HYDROLASE"/>
    <property type="match status" value="1"/>
</dbReference>
<dbReference type="InterPro" id="IPR000868">
    <property type="entry name" value="Isochorismatase-like_dom"/>
</dbReference>
<dbReference type="AlphaFoldDB" id="A0A381RYL9"/>
<reference evidence="3" key="1">
    <citation type="submission" date="2018-05" db="EMBL/GenBank/DDBJ databases">
        <authorList>
            <person name="Lanie J.A."/>
            <person name="Ng W.-L."/>
            <person name="Kazmierczak K.M."/>
            <person name="Andrzejewski T.M."/>
            <person name="Davidsen T.M."/>
            <person name="Wayne K.J."/>
            <person name="Tettelin H."/>
            <person name="Glass J.I."/>
            <person name="Rusch D."/>
            <person name="Podicherti R."/>
            <person name="Tsui H.-C.T."/>
            <person name="Winkler M.E."/>
        </authorList>
    </citation>
    <scope>NUCLEOTIDE SEQUENCE</scope>
</reference>
<dbReference type="InterPro" id="IPR036380">
    <property type="entry name" value="Isochorismatase-like_sf"/>
</dbReference>
<feature type="domain" description="Isochorismatase-like" evidence="2">
    <location>
        <begin position="22"/>
        <end position="196"/>
    </location>
</feature>
<dbReference type="PANTHER" id="PTHR43540">
    <property type="entry name" value="PEROXYUREIDOACRYLATE/UREIDOACRYLATE AMIDOHYDROLASE-RELATED"/>
    <property type="match status" value="1"/>
</dbReference>
<feature type="non-terminal residue" evidence="3">
    <location>
        <position position="199"/>
    </location>
</feature>
<dbReference type="GO" id="GO:0016787">
    <property type="term" value="F:hydrolase activity"/>
    <property type="evidence" value="ECO:0007669"/>
    <property type="project" value="UniProtKB-KW"/>
</dbReference>
<sequence>MTKEYEIKGYSSETIDFGKKPAILIVDLQLAFTDPNFPNGDMPMVDKATNKISELLKLARSKNIPVASCYTAYDSLKDMPLWKVKAVRDEFYHGHPCTAMDPRVYDPDYDFNFCKNAPSMFFLTPLTTFLHKENVDTVIITGCVTSGCVRATVIDAFSHGFRVFVPEDCVGDVEERPHQDNLRDISRRYAEVIDSKACA</sequence>
<evidence type="ECO:0000313" key="3">
    <source>
        <dbReference type="EMBL" id="SUZ96942.1"/>
    </source>
</evidence>
<protein>
    <recommendedName>
        <fullName evidence="2">Isochorismatase-like domain-containing protein</fullName>
    </recommendedName>
</protein>
<feature type="non-terminal residue" evidence="3">
    <location>
        <position position="1"/>
    </location>
</feature>
<dbReference type="EMBL" id="UINC01002463">
    <property type="protein sequence ID" value="SUZ96942.1"/>
    <property type="molecule type" value="Genomic_DNA"/>
</dbReference>